<accession>A0A9P1KLX4</accession>
<dbReference type="SUPFAM" id="SSF50104">
    <property type="entry name" value="Translation proteins SH3-like domain"/>
    <property type="match status" value="1"/>
</dbReference>
<dbReference type="PANTHER" id="PTHR15680:SF9">
    <property type="entry name" value="LARGE RIBOSOMAL SUBUNIT PROTEIN BL19M"/>
    <property type="match status" value="1"/>
</dbReference>
<proteinExistence type="inferred from homology"/>
<reference evidence="8 9" key="1">
    <citation type="submission" date="2014-02" db="EMBL/GenBank/DDBJ databases">
        <authorList>
            <person name="Genoscope - CEA"/>
        </authorList>
    </citation>
    <scope>NUCLEOTIDE SEQUENCE [LARGE SCALE GENOMIC DNA]</scope>
    <source>
        <strain evidence="8 9">PCC 8005</strain>
    </source>
</reference>
<dbReference type="InterPro" id="IPR038657">
    <property type="entry name" value="Ribosomal_bL19_sf"/>
</dbReference>
<dbReference type="GO" id="GO:0006412">
    <property type="term" value="P:translation"/>
    <property type="evidence" value="ECO:0007669"/>
    <property type="project" value="UniProtKB-UniRule"/>
</dbReference>
<evidence type="ECO:0000313" key="8">
    <source>
        <dbReference type="EMBL" id="CDM98348.1"/>
    </source>
</evidence>
<evidence type="ECO:0000313" key="9">
    <source>
        <dbReference type="Proteomes" id="UP000032946"/>
    </source>
</evidence>
<dbReference type="GO" id="GO:0003729">
    <property type="term" value="F:mRNA binding"/>
    <property type="evidence" value="ECO:0007669"/>
    <property type="project" value="UniProtKB-ARBA"/>
</dbReference>
<comment type="similarity">
    <text evidence="2 6 7">Belongs to the bacterial ribosomal protein bL19 family.</text>
</comment>
<protein>
    <recommendedName>
        <fullName evidence="5 6">Large ribosomal subunit protein bL19</fullName>
    </recommendedName>
</protein>
<keyword evidence="4 6" id="KW-0687">Ribonucleoprotein</keyword>
<name>A0A9P1KLX4_9CYAN</name>
<dbReference type="NCBIfam" id="TIGR01024">
    <property type="entry name" value="rplS_bact"/>
    <property type="match status" value="1"/>
</dbReference>
<dbReference type="HAMAP" id="MF_00402">
    <property type="entry name" value="Ribosomal_bL19"/>
    <property type="match status" value="1"/>
</dbReference>
<evidence type="ECO:0000256" key="4">
    <source>
        <dbReference type="ARBA" id="ARBA00023274"/>
    </source>
</evidence>
<keyword evidence="9" id="KW-1185">Reference proteome</keyword>
<dbReference type="InterPro" id="IPR008991">
    <property type="entry name" value="Translation_prot_SH3-like_sf"/>
</dbReference>
<dbReference type="InterPro" id="IPR001857">
    <property type="entry name" value="Ribosomal_bL19"/>
</dbReference>
<dbReference type="PRINTS" id="PR00061">
    <property type="entry name" value="RIBOSOMALL19"/>
</dbReference>
<gene>
    <name evidence="6 8" type="primary">rplS</name>
    <name evidence="6" type="synonym">rpl19</name>
    <name evidence="8" type="ORF">ARTHRO_60949</name>
</gene>
<dbReference type="FunFam" id="2.30.30.790:FF:000004">
    <property type="entry name" value="50S ribosomal protein L19, chloroplastic"/>
    <property type="match status" value="1"/>
</dbReference>
<comment type="function">
    <text evidence="1 6 7">This protein is located at the 30S-50S ribosomal subunit interface and may play a role in the structure and function of the aminoacyl-tRNA binding site.</text>
</comment>
<dbReference type="Proteomes" id="UP000032946">
    <property type="component" value="Chromosome"/>
</dbReference>
<keyword evidence="3 6" id="KW-0689">Ribosomal protein</keyword>
<organism evidence="8 9">
    <name type="scientific">Limnospira indica PCC 8005</name>
    <dbReference type="NCBI Taxonomy" id="376219"/>
    <lineage>
        <taxon>Bacteria</taxon>
        <taxon>Bacillati</taxon>
        <taxon>Cyanobacteriota</taxon>
        <taxon>Cyanophyceae</taxon>
        <taxon>Oscillatoriophycideae</taxon>
        <taxon>Oscillatoriales</taxon>
        <taxon>Sirenicapillariaceae</taxon>
        <taxon>Limnospira</taxon>
    </lineage>
</organism>
<evidence type="ECO:0000256" key="1">
    <source>
        <dbReference type="ARBA" id="ARBA00002349"/>
    </source>
</evidence>
<dbReference type="EMBL" id="FO818640">
    <property type="protein sequence ID" value="CDM98348.1"/>
    <property type="molecule type" value="Genomic_DNA"/>
</dbReference>
<dbReference type="GO" id="GO:0003735">
    <property type="term" value="F:structural constituent of ribosome"/>
    <property type="evidence" value="ECO:0007669"/>
    <property type="project" value="InterPro"/>
</dbReference>
<dbReference type="AlphaFoldDB" id="A0A9P1KLX4"/>
<dbReference type="GO" id="GO:0022625">
    <property type="term" value="C:cytosolic large ribosomal subunit"/>
    <property type="evidence" value="ECO:0007669"/>
    <property type="project" value="TreeGrafter"/>
</dbReference>
<evidence type="ECO:0000256" key="2">
    <source>
        <dbReference type="ARBA" id="ARBA00005781"/>
    </source>
</evidence>
<sequence>MRDCEFETTAMQAQEIIRAIEQEEIESIKTKVQKGSIPKIYVGDTVKVGVRITEGGKERIQPYQGTVIAMRNGGINETITVRRIFQGVGVERVFLLHSPRIASIKVIMRGKVRRAKLYYLRDRVGKATRVPQRFDRPL</sequence>
<dbReference type="Pfam" id="PF01245">
    <property type="entry name" value="Ribosomal_L19"/>
    <property type="match status" value="1"/>
</dbReference>
<dbReference type="PIRSF" id="PIRSF002191">
    <property type="entry name" value="Ribosomal_L19"/>
    <property type="match status" value="1"/>
</dbReference>
<evidence type="ECO:0000256" key="5">
    <source>
        <dbReference type="ARBA" id="ARBA00035171"/>
    </source>
</evidence>
<evidence type="ECO:0000256" key="3">
    <source>
        <dbReference type="ARBA" id="ARBA00022980"/>
    </source>
</evidence>
<dbReference type="Gene3D" id="2.30.30.790">
    <property type="match status" value="1"/>
</dbReference>
<dbReference type="PANTHER" id="PTHR15680">
    <property type="entry name" value="RIBOSOMAL PROTEIN L19"/>
    <property type="match status" value="1"/>
</dbReference>
<evidence type="ECO:0000256" key="6">
    <source>
        <dbReference type="HAMAP-Rule" id="MF_00402"/>
    </source>
</evidence>
<evidence type="ECO:0000256" key="7">
    <source>
        <dbReference type="RuleBase" id="RU000559"/>
    </source>
</evidence>